<accession>A0A0R3X4S4</accession>
<dbReference type="SUPFAM" id="SSF49785">
    <property type="entry name" value="Galactose-binding domain-like"/>
    <property type="match status" value="1"/>
</dbReference>
<dbReference type="Gene3D" id="2.60.120.260">
    <property type="entry name" value="Galactose-binding domain-like"/>
    <property type="match status" value="1"/>
</dbReference>
<protein>
    <submittedName>
        <fullName evidence="4">F5/8 type C domain-containing protein</fullName>
    </submittedName>
</protein>
<dbReference type="PROSITE" id="PS50022">
    <property type="entry name" value="FA58C_3"/>
    <property type="match status" value="1"/>
</dbReference>
<sequence length="87" mass="9650">MDNKVNSFQTPSNYSASSACDNYGANQASGSVFDSKGDDSPRAWCPRWPVKDEGREWLQLDFDGLKVINLLITWGLSSKPSSMWISS</sequence>
<name>A0A0R3X4S4_HYDTA</name>
<dbReference type="PROSITE" id="PS51257">
    <property type="entry name" value="PROKAR_LIPOPROTEIN"/>
    <property type="match status" value="1"/>
</dbReference>
<reference evidence="2 3" key="2">
    <citation type="submission" date="2018-11" db="EMBL/GenBank/DDBJ databases">
        <authorList>
            <consortium name="Pathogen Informatics"/>
        </authorList>
    </citation>
    <scope>NUCLEOTIDE SEQUENCE [LARGE SCALE GENOMIC DNA]</scope>
</reference>
<keyword evidence="3" id="KW-1185">Reference proteome</keyword>
<reference evidence="4" key="1">
    <citation type="submission" date="2017-02" db="UniProtKB">
        <authorList>
            <consortium name="WormBaseParasite"/>
        </authorList>
    </citation>
    <scope>IDENTIFICATION</scope>
</reference>
<dbReference type="Proteomes" id="UP000274429">
    <property type="component" value="Unassembled WGS sequence"/>
</dbReference>
<dbReference type="InterPro" id="IPR000421">
    <property type="entry name" value="FA58C"/>
</dbReference>
<dbReference type="AlphaFoldDB" id="A0A0R3X4S4"/>
<dbReference type="EMBL" id="UYWX01020500">
    <property type="protein sequence ID" value="VDM32955.1"/>
    <property type="molecule type" value="Genomic_DNA"/>
</dbReference>
<feature type="domain" description="F5/8 type C" evidence="1">
    <location>
        <begin position="1"/>
        <end position="87"/>
    </location>
</feature>
<proteinExistence type="predicted"/>
<evidence type="ECO:0000313" key="3">
    <source>
        <dbReference type="Proteomes" id="UP000274429"/>
    </source>
</evidence>
<evidence type="ECO:0000313" key="2">
    <source>
        <dbReference type="EMBL" id="VDM32955.1"/>
    </source>
</evidence>
<evidence type="ECO:0000259" key="1">
    <source>
        <dbReference type="PROSITE" id="PS50022"/>
    </source>
</evidence>
<dbReference type="InterPro" id="IPR008979">
    <property type="entry name" value="Galactose-bd-like_sf"/>
</dbReference>
<evidence type="ECO:0000313" key="4">
    <source>
        <dbReference type="WBParaSite" id="TTAC_0000842601-mRNA-1"/>
    </source>
</evidence>
<dbReference type="WBParaSite" id="TTAC_0000842601-mRNA-1">
    <property type="protein sequence ID" value="TTAC_0000842601-mRNA-1"/>
    <property type="gene ID" value="TTAC_0000842601"/>
</dbReference>
<dbReference type="OrthoDB" id="6071166at2759"/>
<gene>
    <name evidence="2" type="ORF">TTAC_LOCUS8411</name>
</gene>
<organism evidence="4">
    <name type="scientific">Hydatigena taeniaeformis</name>
    <name type="common">Feline tapeworm</name>
    <name type="synonym">Taenia taeniaeformis</name>
    <dbReference type="NCBI Taxonomy" id="6205"/>
    <lineage>
        <taxon>Eukaryota</taxon>
        <taxon>Metazoa</taxon>
        <taxon>Spiralia</taxon>
        <taxon>Lophotrochozoa</taxon>
        <taxon>Platyhelminthes</taxon>
        <taxon>Cestoda</taxon>
        <taxon>Eucestoda</taxon>
        <taxon>Cyclophyllidea</taxon>
        <taxon>Taeniidae</taxon>
        <taxon>Hydatigera</taxon>
    </lineage>
</organism>